<proteinExistence type="predicted"/>
<evidence type="ECO:0000313" key="2">
    <source>
        <dbReference type="Proteomes" id="UP001458880"/>
    </source>
</evidence>
<protein>
    <submittedName>
        <fullName evidence="1">Uncharacterized protein</fullName>
    </submittedName>
</protein>
<dbReference type="PANTHER" id="PTHR47331">
    <property type="entry name" value="PHD-TYPE DOMAIN-CONTAINING PROTEIN"/>
    <property type="match status" value="1"/>
</dbReference>
<dbReference type="EMBL" id="JASPKY010000129">
    <property type="protein sequence ID" value="KAK9731680.1"/>
    <property type="molecule type" value="Genomic_DNA"/>
</dbReference>
<name>A0AAW1LCX3_POPJA</name>
<dbReference type="Proteomes" id="UP001458880">
    <property type="component" value="Unassembled WGS sequence"/>
</dbReference>
<organism evidence="1 2">
    <name type="scientific">Popillia japonica</name>
    <name type="common">Japanese beetle</name>
    <dbReference type="NCBI Taxonomy" id="7064"/>
    <lineage>
        <taxon>Eukaryota</taxon>
        <taxon>Metazoa</taxon>
        <taxon>Ecdysozoa</taxon>
        <taxon>Arthropoda</taxon>
        <taxon>Hexapoda</taxon>
        <taxon>Insecta</taxon>
        <taxon>Pterygota</taxon>
        <taxon>Neoptera</taxon>
        <taxon>Endopterygota</taxon>
        <taxon>Coleoptera</taxon>
        <taxon>Polyphaga</taxon>
        <taxon>Scarabaeiformia</taxon>
        <taxon>Scarabaeidae</taxon>
        <taxon>Rutelinae</taxon>
        <taxon>Popillia</taxon>
    </lineage>
</organism>
<comment type="caution">
    <text evidence="1">The sequence shown here is derived from an EMBL/GenBank/DDBJ whole genome shotgun (WGS) entry which is preliminary data.</text>
</comment>
<gene>
    <name evidence="1" type="ORF">QE152_g13489</name>
</gene>
<keyword evidence="2" id="KW-1185">Reference proteome</keyword>
<dbReference type="AlphaFoldDB" id="A0AAW1LCX3"/>
<reference evidence="1 2" key="1">
    <citation type="journal article" date="2024" name="BMC Genomics">
        <title>De novo assembly and annotation of Popillia japonica's genome with initial clues to its potential as an invasive pest.</title>
        <authorList>
            <person name="Cucini C."/>
            <person name="Boschi S."/>
            <person name="Funari R."/>
            <person name="Cardaioli E."/>
            <person name="Iannotti N."/>
            <person name="Marturano G."/>
            <person name="Paoli F."/>
            <person name="Bruttini M."/>
            <person name="Carapelli A."/>
            <person name="Frati F."/>
            <person name="Nardi F."/>
        </authorList>
    </citation>
    <scope>NUCLEOTIDE SEQUENCE [LARGE SCALE GENOMIC DNA]</scope>
    <source>
        <strain evidence="1">DMR45628</strain>
    </source>
</reference>
<dbReference type="PANTHER" id="PTHR47331:SF5">
    <property type="entry name" value="RIBONUCLEASE H"/>
    <property type="match status" value="1"/>
</dbReference>
<accession>A0AAW1LCX3</accession>
<evidence type="ECO:0000313" key="1">
    <source>
        <dbReference type="EMBL" id="KAK9731680.1"/>
    </source>
</evidence>
<sequence length="173" mass="20003">MSIRRFTSIERKFSRNPSFKEQYVNFMQEYQDLGHMTVVNESQEQGVSYYLPHHAVFKDTSITTKTRVVFDASSKPDSVSYYLPHHAVFKDTSITTKTRVVFDASSKPDSGLALNDVLQVGPCIQDDIFSIMLRFRTHPIVFTADIAKMYHFFYNVTFPHSSNSIYGRYCKNV</sequence>